<evidence type="ECO:0000256" key="4">
    <source>
        <dbReference type="ARBA" id="ARBA00023015"/>
    </source>
</evidence>
<evidence type="ECO:0000256" key="7">
    <source>
        <dbReference type="ARBA" id="ARBA00023170"/>
    </source>
</evidence>
<keyword evidence="2" id="KW-0863">Zinc-finger</keyword>
<dbReference type="SUPFAM" id="SSF48508">
    <property type="entry name" value="Nuclear receptor ligand-binding domain"/>
    <property type="match status" value="1"/>
</dbReference>
<keyword evidence="7" id="KW-0675">Receptor</keyword>
<dbReference type="InterPro" id="IPR035500">
    <property type="entry name" value="NHR-like_dom_sf"/>
</dbReference>
<dbReference type="PROSITE" id="PS51030">
    <property type="entry name" value="NUCLEAR_REC_DBD_2"/>
    <property type="match status" value="1"/>
</dbReference>
<evidence type="ECO:0000256" key="3">
    <source>
        <dbReference type="ARBA" id="ARBA00022833"/>
    </source>
</evidence>
<dbReference type="PANTHER" id="PTHR24082">
    <property type="entry name" value="NUCLEAR HORMONE RECEPTOR"/>
    <property type="match status" value="1"/>
</dbReference>
<evidence type="ECO:0000259" key="9">
    <source>
        <dbReference type="PROSITE" id="PS51030"/>
    </source>
</evidence>
<dbReference type="InterPro" id="IPR001628">
    <property type="entry name" value="Znf_hrmn_rcpt"/>
</dbReference>
<evidence type="ECO:0000256" key="8">
    <source>
        <dbReference type="ARBA" id="ARBA00023242"/>
    </source>
</evidence>
<evidence type="ECO:0000313" key="11">
    <source>
        <dbReference type="Proteomes" id="UP000192578"/>
    </source>
</evidence>
<dbReference type="GO" id="GO:0000978">
    <property type="term" value="F:RNA polymerase II cis-regulatory region sequence-specific DNA binding"/>
    <property type="evidence" value="ECO:0007669"/>
    <property type="project" value="TreeGrafter"/>
</dbReference>
<dbReference type="PRINTS" id="PR00047">
    <property type="entry name" value="STROIDFINGER"/>
</dbReference>
<reference evidence="11" key="1">
    <citation type="submission" date="2017-01" db="EMBL/GenBank/DDBJ databases">
        <title>Comparative genomics of anhydrobiosis in the tardigrade Hypsibius dujardini.</title>
        <authorList>
            <person name="Yoshida Y."/>
            <person name="Koutsovoulos G."/>
            <person name="Laetsch D."/>
            <person name="Stevens L."/>
            <person name="Kumar S."/>
            <person name="Horikawa D."/>
            <person name="Ishino K."/>
            <person name="Komine S."/>
            <person name="Tomita M."/>
            <person name="Blaxter M."/>
            <person name="Arakawa K."/>
        </authorList>
    </citation>
    <scope>NUCLEOTIDE SEQUENCE [LARGE SCALE GENOMIC DNA]</scope>
    <source>
        <strain evidence="11">Z151</strain>
    </source>
</reference>
<comment type="caution">
    <text evidence="10">The sequence shown here is derived from an EMBL/GenBank/DDBJ whole genome shotgun (WGS) entry which is preliminary data.</text>
</comment>
<dbReference type="InterPro" id="IPR013088">
    <property type="entry name" value="Znf_NHR/GATA"/>
</dbReference>
<organism evidence="10 11">
    <name type="scientific">Hypsibius exemplaris</name>
    <name type="common">Freshwater tardigrade</name>
    <dbReference type="NCBI Taxonomy" id="2072580"/>
    <lineage>
        <taxon>Eukaryota</taxon>
        <taxon>Metazoa</taxon>
        <taxon>Ecdysozoa</taxon>
        <taxon>Tardigrada</taxon>
        <taxon>Eutardigrada</taxon>
        <taxon>Parachela</taxon>
        <taxon>Hypsibioidea</taxon>
        <taxon>Hypsibiidae</taxon>
        <taxon>Hypsibius</taxon>
    </lineage>
</organism>
<feature type="domain" description="Nuclear receptor" evidence="9">
    <location>
        <begin position="11"/>
        <end position="84"/>
    </location>
</feature>
<keyword evidence="8" id="KW-0539">Nucleus</keyword>
<evidence type="ECO:0000256" key="1">
    <source>
        <dbReference type="ARBA" id="ARBA00022723"/>
    </source>
</evidence>
<dbReference type="OrthoDB" id="6355676at2759"/>
<evidence type="ECO:0000256" key="2">
    <source>
        <dbReference type="ARBA" id="ARBA00022771"/>
    </source>
</evidence>
<gene>
    <name evidence="10" type="ORF">BV898_14967</name>
</gene>
<evidence type="ECO:0000256" key="5">
    <source>
        <dbReference type="ARBA" id="ARBA00023125"/>
    </source>
</evidence>
<dbReference type="Gene3D" id="1.10.565.10">
    <property type="entry name" value="Retinoid X Receptor"/>
    <property type="match status" value="1"/>
</dbReference>
<accession>A0A9X6RK21</accession>
<dbReference type="SMART" id="SM00399">
    <property type="entry name" value="ZnF_C4"/>
    <property type="match status" value="1"/>
</dbReference>
<protein>
    <recommendedName>
        <fullName evidence="9">Nuclear receptor domain-containing protein</fullName>
    </recommendedName>
</protein>
<name>A0A9X6RK21_HYPEX</name>
<keyword evidence="5" id="KW-0238">DNA-binding</keyword>
<dbReference type="Proteomes" id="UP000192578">
    <property type="component" value="Unassembled WGS sequence"/>
</dbReference>
<dbReference type="GO" id="GO:0000122">
    <property type="term" value="P:negative regulation of transcription by RNA polymerase II"/>
    <property type="evidence" value="ECO:0007669"/>
    <property type="project" value="TreeGrafter"/>
</dbReference>
<dbReference type="InterPro" id="IPR050234">
    <property type="entry name" value="Nuclear_hormone_rcpt_NR1"/>
</dbReference>
<keyword evidence="1" id="KW-0479">Metal-binding</keyword>
<keyword evidence="4" id="KW-0805">Transcription regulation</keyword>
<dbReference type="SUPFAM" id="SSF57716">
    <property type="entry name" value="Glucocorticoid receptor-like (DNA-binding domain)"/>
    <property type="match status" value="1"/>
</dbReference>
<dbReference type="Gene3D" id="3.30.50.10">
    <property type="entry name" value="Erythroid Transcription Factor GATA-1, subunit A"/>
    <property type="match status" value="1"/>
</dbReference>
<keyword evidence="11" id="KW-1185">Reference proteome</keyword>
<dbReference type="CDD" id="cd06916">
    <property type="entry name" value="NR_DBD_like"/>
    <property type="match status" value="1"/>
</dbReference>
<dbReference type="GO" id="GO:0008270">
    <property type="term" value="F:zinc ion binding"/>
    <property type="evidence" value="ECO:0007669"/>
    <property type="project" value="UniProtKB-KW"/>
</dbReference>
<dbReference type="PANTHER" id="PTHR24082:SF507">
    <property type="entry name" value="BILE ACID RECEPTOR-RELATED"/>
    <property type="match status" value="1"/>
</dbReference>
<evidence type="ECO:0000313" key="10">
    <source>
        <dbReference type="EMBL" id="OWA50452.1"/>
    </source>
</evidence>
<dbReference type="Pfam" id="PF00105">
    <property type="entry name" value="zf-C4"/>
    <property type="match status" value="1"/>
</dbReference>
<dbReference type="GO" id="GO:0030154">
    <property type="term" value="P:cell differentiation"/>
    <property type="evidence" value="ECO:0007669"/>
    <property type="project" value="TreeGrafter"/>
</dbReference>
<keyword evidence="3" id="KW-0862">Zinc</keyword>
<sequence length="419" mass="48253">MGEDSELSIRKRKCKVCGRTATGVHYGLEACEGCKAFFRRIVENGTVYTCNFNNNCAIRVKSCCRACRHRKCLDLGMRMSSRRRKPLGKLTEFAQGTQTDLRSRNADSVVPSYKEKRHSLVSTSPIGGTDIALFGHHSESDLTEPLAVFLPRKAAFVDLYNDRLWSTLQAVERASSVVFRDYHWTASIPPQWAQTLIWPDQQREGSLESMLEVFNFHHPKCTHRPREFVDRLPGVHDLDAATRESLTLDWKWLAMWMVRNKDRAIQTAKHFYCNENFSSVDTLQLRQTQYWQEDITNPHINTFVSKFCEELNDIGLSPVEECLLLAVAMFEPATGCEDSSSLRLLQLIHRHYLDVLLETLKQRCSDRMHLFTVCQKISRFFSSLKDVCELHRRYTASRQNSLLKSDSHVLAGNWPDLSP</sequence>
<dbReference type="GO" id="GO:0004879">
    <property type="term" value="F:nuclear receptor activity"/>
    <property type="evidence" value="ECO:0007669"/>
    <property type="project" value="TreeGrafter"/>
</dbReference>
<dbReference type="EMBL" id="MTYJ01000193">
    <property type="protein sequence ID" value="OWA50452.1"/>
    <property type="molecule type" value="Genomic_DNA"/>
</dbReference>
<keyword evidence="6" id="KW-0804">Transcription</keyword>
<dbReference type="AlphaFoldDB" id="A0A9X6RK21"/>
<proteinExistence type="predicted"/>
<evidence type="ECO:0000256" key="6">
    <source>
        <dbReference type="ARBA" id="ARBA00023163"/>
    </source>
</evidence>
<dbReference type="GO" id="GO:0045944">
    <property type="term" value="P:positive regulation of transcription by RNA polymerase II"/>
    <property type="evidence" value="ECO:0007669"/>
    <property type="project" value="TreeGrafter"/>
</dbReference>